<dbReference type="Proteomes" id="UP000603200">
    <property type="component" value="Unassembled WGS sequence"/>
</dbReference>
<dbReference type="PANTHER" id="PTHR16305:SF35">
    <property type="entry name" value="TRANSCRIPTIONAL ACTIVATOR DOMAIN"/>
    <property type="match status" value="1"/>
</dbReference>
<dbReference type="PANTHER" id="PTHR16305">
    <property type="entry name" value="TESTICULAR SOLUBLE ADENYLYL CYCLASE"/>
    <property type="match status" value="1"/>
</dbReference>
<evidence type="ECO:0000256" key="1">
    <source>
        <dbReference type="ARBA" id="ARBA00022741"/>
    </source>
</evidence>
<dbReference type="InterPro" id="IPR027417">
    <property type="entry name" value="P-loop_NTPase"/>
</dbReference>
<reference evidence="4 5" key="1">
    <citation type="submission" date="2021-01" db="EMBL/GenBank/DDBJ databases">
        <title>Whole genome shotgun sequence of Actinoplanes humidus NBRC 14915.</title>
        <authorList>
            <person name="Komaki H."/>
            <person name="Tamura T."/>
        </authorList>
    </citation>
    <scope>NUCLEOTIDE SEQUENCE [LARGE SCALE GENOMIC DNA]</scope>
    <source>
        <strain evidence="4 5">NBRC 14915</strain>
    </source>
</reference>
<dbReference type="PRINTS" id="PR00038">
    <property type="entry name" value="HTHLUXR"/>
</dbReference>
<name>A0ABQ4A0J2_9ACTN</name>
<dbReference type="InterPro" id="IPR000792">
    <property type="entry name" value="Tscrpt_reg_LuxR_C"/>
</dbReference>
<sequence>MLGRDSERASIDALLGRTRAGGSDVLVVSGEAGIGKTTLVKYAIEQATGMRVLRARGYENESEIPFAGLADLLRPVLSGLDELPGPQADALRSALALGPPVAGDRFSICAATVGILAAAAEVTPLLVVIDDLQWLDASSREAVFFAGRRLQADGIALLLATRDPADAAELRSPHLILAGLSVPEVAALAQATLDSAADGLAARLHAATAGNPLGVIELCRAGTDPAGDLHGAPVIPTGSRIERALTARLTPLPVTTRTALVLAAAAAGGDIGTLLAAARASGLQLRDFAPAEQAGLVDIDERRVDFRHPLLRSVVYHGATTDERCLAHSALAAVLAHMPGDAAADARAWHLAAATLEPDFAVAEELEQAAKRANQRSGYVAAARAFGHAARLSRGPDRPRRLLRGARNWQLAGRNDQVMALLDEALPLTADPGRRALIRHMSAYVRIWRGRPGEVLGALTADAEAVEEIDPRRAALMYAETCTPSFMVGRLDELQAAARRGHELGVRVGGAARLTATVAYAGGRALAGERAQALNLLADCHEELLRTDPLLRAQELCHAALTWIWLGDYDRAGQLLHRVIGAARTTGALGVLPQALGVESELHFRTGRWHDARVDAAETLRLASETRSANLYGRFFAGRLDAVQGRAEECREHAARTDEVAHHLGIACMALYTGHQLGLLAMSEGDTAGAIARLEAVRALPVVRHIREPAVVPWVFDLVEAYVRGGRTHDAVSLLNAPEAAGTGPWTAGAAARCRALLSGPHELREAFGAALDAGLMPFERARTLLAFGERLRRDKQRAEAREPLREALETFDRLGAEPWAAKARTELRASGGVSGSAAALPGLTPQELQVALVVGRGATNHEAAATLFLSQKTIEYHLSNIYRKTNIRSRTQLASVLP</sequence>
<dbReference type="InterPro" id="IPR016032">
    <property type="entry name" value="Sig_transdc_resp-reg_C-effctor"/>
</dbReference>
<protein>
    <submittedName>
        <fullName evidence="4">LuxR family transcriptional regulator</fullName>
    </submittedName>
</protein>
<proteinExistence type="predicted"/>
<dbReference type="SUPFAM" id="SSF48452">
    <property type="entry name" value="TPR-like"/>
    <property type="match status" value="1"/>
</dbReference>
<dbReference type="CDD" id="cd06170">
    <property type="entry name" value="LuxR_C_like"/>
    <property type="match status" value="1"/>
</dbReference>
<dbReference type="EMBL" id="BOMN01000102">
    <property type="protein sequence ID" value="GIE24113.1"/>
    <property type="molecule type" value="Genomic_DNA"/>
</dbReference>
<feature type="domain" description="HTH luxR-type" evidence="3">
    <location>
        <begin position="837"/>
        <end position="899"/>
    </location>
</feature>
<evidence type="ECO:0000313" key="5">
    <source>
        <dbReference type="Proteomes" id="UP000603200"/>
    </source>
</evidence>
<dbReference type="Pfam" id="PF13191">
    <property type="entry name" value="AAA_16"/>
    <property type="match status" value="1"/>
</dbReference>
<dbReference type="Gene3D" id="1.10.10.10">
    <property type="entry name" value="Winged helix-like DNA-binding domain superfamily/Winged helix DNA-binding domain"/>
    <property type="match status" value="1"/>
</dbReference>
<keyword evidence="5" id="KW-1185">Reference proteome</keyword>
<dbReference type="PROSITE" id="PS50043">
    <property type="entry name" value="HTH_LUXR_2"/>
    <property type="match status" value="1"/>
</dbReference>
<comment type="caution">
    <text evidence="4">The sequence shown here is derived from an EMBL/GenBank/DDBJ whole genome shotgun (WGS) entry which is preliminary data.</text>
</comment>
<dbReference type="SUPFAM" id="SSF46894">
    <property type="entry name" value="C-terminal effector domain of the bipartite response regulators"/>
    <property type="match status" value="1"/>
</dbReference>
<dbReference type="InterPro" id="IPR041664">
    <property type="entry name" value="AAA_16"/>
</dbReference>
<dbReference type="SUPFAM" id="SSF52540">
    <property type="entry name" value="P-loop containing nucleoside triphosphate hydrolases"/>
    <property type="match status" value="1"/>
</dbReference>
<accession>A0ABQ4A0J2</accession>
<dbReference type="SMART" id="SM00421">
    <property type="entry name" value="HTH_LUXR"/>
    <property type="match status" value="1"/>
</dbReference>
<gene>
    <name evidence="4" type="ORF">Ahu01nite_072150</name>
</gene>
<dbReference type="InterPro" id="IPR036388">
    <property type="entry name" value="WH-like_DNA-bd_sf"/>
</dbReference>
<organism evidence="4 5">
    <name type="scientific">Winogradskya humida</name>
    <dbReference type="NCBI Taxonomy" id="113566"/>
    <lineage>
        <taxon>Bacteria</taxon>
        <taxon>Bacillati</taxon>
        <taxon>Actinomycetota</taxon>
        <taxon>Actinomycetes</taxon>
        <taxon>Micromonosporales</taxon>
        <taxon>Micromonosporaceae</taxon>
        <taxon>Winogradskya</taxon>
    </lineage>
</organism>
<evidence type="ECO:0000256" key="2">
    <source>
        <dbReference type="ARBA" id="ARBA00022840"/>
    </source>
</evidence>
<dbReference type="Pfam" id="PF00196">
    <property type="entry name" value="GerE"/>
    <property type="match status" value="1"/>
</dbReference>
<dbReference type="Gene3D" id="3.40.50.300">
    <property type="entry name" value="P-loop containing nucleotide triphosphate hydrolases"/>
    <property type="match status" value="1"/>
</dbReference>
<keyword evidence="1" id="KW-0547">Nucleotide-binding</keyword>
<evidence type="ECO:0000313" key="4">
    <source>
        <dbReference type="EMBL" id="GIE24113.1"/>
    </source>
</evidence>
<evidence type="ECO:0000259" key="3">
    <source>
        <dbReference type="PROSITE" id="PS50043"/>
    </source>
</evidence>
<keyword evidence="2" id="KW-0067">ATP-binding</keyword>
<dbReference type="InterPro" id="IPR011990">
    <property type="entry name" value="TPR-like_helical_dom_sf"/>
</dbReference>